<evidence type="ECO:0000256" key="1">
    <source>
        <dbReference type="SAM" id="MobiDB-lite"/>
    </source>
</evidence>
<dbReference type="AlphaFoldDB" id="A0A8R7UIZ1"/>
<name>A0A8R7UIZ1_TRIUA</name>
<reference evidence="2" key="2">
    <citation type="submission" date="2018-03" db="EMBL/GenBank/DDBJ databases">
        <title>The Triticum urartu genome reveals the dynamic nature of wheat genome evolution.</title>
        <authorList>
            <person name="Ling H."/>
            <person name="Ma B."/>
            <person name="Shi X."/>
            <person name="Liu H."/>
            <person name="Dong L."/>
            <person name="Sun H."/>
            <person name="Cao Y."/>
            <person name="Gao Q."/>
            <person name="Zheng S."/>
            <person name="Li Y."/>
            <person name="Yu Y."/>
            <person name="Du H."/>
            <person name="Qi M."/>
            <person name="Li Y."/>
            <person name="Yu H."/>
            <person name="Cui Y."/>
            <person name="Wang N."/>
            <person name="Chen C."/>
            <person name="Wu H."/>
            <person name="Zhao Y."/>
            <person name="Zhang J."/>
            <person name="Li Y."/>
            <person name="Zhou W."/>
            <person name="Zhang B."/>
            <person name="Hu W."/>
            <person name="Eijk M."/>
            <person name="Tang J."/>
            <person name="Witsenboer H."/>
            <person name="Zhao S."/>
            <person name="Li Z."/>
            <person name="Zhang A."/>
            <person name="Wang D."/>
            <person name="Liang C."/>
        </authorList>
    </citation>
    <scope>NUCLEOTIDE SEQUENCE [LARGE SCALE GENOMIC DNA]</scope>
    <source>
        <strain evidence="2">cv. G1812</strain>
    </source>
</reference>
<evidence type="ECO:0000313" key="3">
    <source>
        <dbReference type="Proteomes" id="UP000015106"/>
    </source>
</evidence>
<proteinExistence type="predicted"/>
<dbReference type="EnsemblPlants" id="TuG1812G0500003542.01.T01">
    <property type="protein sequence ID" value="TuG1812G0500003542.01.T01"/>
    <property type="gene ID" value="TuG1812G0500003542.01"/>
</dbReference>
<protein>
    <submittedName>
        <fullName evidence="2">Uncharacterized protein</fullName>
    </submittedName>
</protein>
<organism evidence="2 3">
    <name type="scientific">Triticum urartu</name>
    <name type="common">Red wild einkorn</name>
    <name type="synonym">Crithodium urartu</name>
    <dbReference type="NCBI Taxonomy" id="4572"/>
    <lineage>
        <taxon>Eukaryota</taxon>
        <taxon>Viridiplantae</taxon>
        <taxon>Streptophyta</taxon>
        <taxon>Embryophyta</taxon>
        <taxon>Tracheophyta</taxon>
        <taxon>Spermatophyta</taxon>
        <taxon>Magnoliopsida</taxon>
        <taxon>Liliopsida</taxon>
        <taxon>Poales</taxon>
        <taxon>Poaceae</taxon>
        <taxon>BOP clade</taxon>
        <taxon>Pooideae</taxon>
        <taxon>Triticodae</taxon>
        <taxon>Triticeae</taxon>
        <taxon>Triticinae</taxon>
        <taxon>Triticum</taxon>
    </lineage>
</organism>
<reference evidence="3" key="1">
    <citation type="journal article" date="2013" name="Nature">
        <title>Draft genome of the wheat A-genome progenitor Triticum urartu.</title>
        <authorList>
            <person name="Ling H.Q."/>
            <person name="Zhao S."/>
            <person name="Liu D."/>
            <person name="Wang J."/>
            <person name="Sun H."/>
            <person name="Zhang C."/>
            <person name="Fan H."/>
            <person name="Li D."/>
            <person name="Dong L."/>
            <person name="Tao Y."/>
            <person name="Gao C."/>
            <person name="Wu H."/>
            <person name="Li Y."/>
            <person name="Cui Y."/>
            <person name="Guo X."/>
            <person name="Zheng S."/>
            <person name="Wang B."/>
            <person name="Yu K."/>
            <person name="Liang Q."/>
            <person name="Yang W."/>
            <person name="Lou X."/>
            <person name="Chen J."/>
            <person name="Feng M."/>
            <person name="Jian J."/>
            <person name="Zhang X."/>
            <person name="Luo G."/>
            <person name="Jiang Y."/>
            <person name="Liu J."/>
            <person name="Wang Z."/>
            <person name="Sha Y."/>
            <person name="Zhang B."/>
            <person name="Wu H."/>
            <person name="Tang D."/>
            <person name="Shen Q."/>
            <person name="Xue P."/>
            <person name="Zou S."/>
            <person name="Wang X."/>
            <person name="Liu X."/>
            <person name="Wang F."/>
            <person name="Yang Y."/>
            <person name="An X."/>
            <person name="Dong Z."/>
            <person name="Zhang K."/>
            <person name="Zhang X."/>
            <person name="Luo M.C."/>
            <person name="Dvorak J."/>
            <person name="Tong Y."/>
            <person name="Wang J."/>
            <person name="Yang H."/>
            <person name="Li Z."/>
            <person name="Wang D."/>
            <person name="Zhang A."/>
            <person name="Wang J."/>
        </authorList>
    </citation>
    <scope>NUCLEOTIDE SEQUENCE</scope>
    <source>
        <strain evidence="3">cv. G1812</strain>
    </source>
</reference>
<evidence type="ECO:0000313" key="2">
    <source>
        <dbReference type="EnsemblPlants" id="TuG1812G0500003542.01.T01"/>
    </source>
</evidence>
<dbReference type="Proteomes" id="UP000015106">
    <property type="component" value="Chromosome 5"/>
</dbReference>
<accession>A0A8R7UIZ1</accession>
<sequence length="96" mass="10077">VLLPISHLSQPEQRPTHCTDAPTTPPPSAPPPPSPHPPPLTHPALAGDGAGQIHPPNCSLARRDSDDDLASACLCSRTADQIEHASLIAPSRHRRG</sequence>
<reference evidence="2" key="3">
    <citation type="submission" date="2022-06" db="UniProtKB">
        <authorList>
            <consortium name="EnsemblPlants"/>
        </authorList>
    </citation>
    <scope>IDENTIFICATION</scope>
</reference>
<dbReference type="Gramene" id="TuG1812G0500003542.01.T01">
    <property type="protein sequence ID" value="TuG1812G0500003542.01.T01"/>
    <property type="gene ID" value="TuG1812G0500003542.01"/>
</dbReference>
<keyword evidence="3" id="KW-1185">Reference proteome</keyword>
<feature type="region of interest" description="Disordered" evidence="1">
    <location>
        <begin position="1"/>
        <end position="63"/>
    </location>
</feature>
<feature type="compositionally biased region" description="Pro residues" evidence="1">
    <location>
        <begin position="23"/>
        <end position="41"/>
    </location>
</feature>